<reference evidence="1 2" key="1">
    <citation type="submission" date="2008-08" db="EMBL/GenBank/DDBJ databases">
        <authorList>
            <person name="Madupu R."/>
            <person name="Durkin A.S."/>
            <person name="Torralba M."/>
            <person name="Methe B."/>
            <person name="Sutton G.G."/>
            <person name="Strausberg R.L."/>
            <person name="Nelson K.E."/>
        </authorList>
    </citation>
    <scope>NUCLEOTIDE SEQUENCE [LARGE SCALE GENOMIC DNA]</scope>
    <source>
        <strain evidence="1 2">RM3267</strain>
    </source>
</reference>
<dbReference type="EMBL" id="ACFU01000039">
    <property type="protein sequence ID" value="EEF12773.1"/>
    <property type="molecule type" value="Genomic_DNA"/>
</dbReference>
<evidence type="ECO:0000313" key="2">
    <source>
        <dbReference type="Proteomes" id="UP000003082"/>
    </source>
</evidence>
<keyword evidence="2" id="KW-1185">Reference proteome</keyword>
<name>B9D5F6_CAMRE</name>
<organism evidence="1 2">
    <name type="scientific">Campylobacter rectus RM3267</name>
    <dbReference type="NCBI Taxonomy" id="553218"/>
    <lineage>
        <taxon>Bacteria</taxon>
        <taxon>Pseudomonadati</taxon>
        <taxon>Campylobacterota</taxon>
        <taxon>Epsilonproteobacteria</taxon>
        <taxon>Campylobacterales</taxon>
        <taxon>Campylobacteraceae</taxon>
        <taxon>Campylobacter</taxon>
    </lineage>
</organism>
<evidence type="ECO:0000313" key="1">
    <source>
        <dbReference type="EMBL" id="EEF12773.1"/>
    </source>
</evidence>
<proteinExistence type="predicted"/>
<dbReference type="Proteomes" id="UP000003082">
    <property type="component" value="Unassembled WGS sequence"/>
</dbReference>
<accession>B9D5F6</accession>
<gene>
    <name evidence="1" type="ORF">CAMRE0001_2312</name>
</gene>
<dbReference type="AlphaFoldDB" id="B9D5F6"/>
<comment type="caution">
    <text evidence="1">The sequence shown here is derived from an EMBL/GenBank/DDBJ whole genome shotgun (WGS) entry which is preliminary data.</text>
</comment>
<sequence length="48" mass="5336">MSFGVKFKHKTVLGEADEQGQREGAYKYATAACGKTGRSIRQKDEPLF</sequence>
<protein>
    <submittedName>
        <fullName evidence="1">Uncharacterized protein</fullName>
    </submittedName>
</protein>